<evidence type="ECO:0000256" key="7">
    <source>
        <dbReference type="ARBA" id="ARBA00022989"/>
    </source>
</evidence>
<dbReference type="Pfam" id="PF00560">
    <property type="entry name" value="LRR_1"/>
    <property type="match status" value="1"/>
</dbReference>
<dbReference type="EMBL" id="NBSK02000001">
    <property type="protein sequence ID" value="KAJ0225328.1"/>
    <property type="molecule type" value="Genomic_DNA"/>
</dbReference>
<dbReference type="GO" id="GO:0005886">
    <property type="term" value="C:plasma membrane"/>
    <property type="evidence" value="ECO:0007669"/>
    <property type="project" value="UniProtKB-SubCell"/>
</dbReference>
<keyword evidence="3" id="KW-1003">Cell membrane</keyword>
<keyword evidence="8" id="KW-0472">Membrane</keyword>
<gene>
    <name evidence="11" type="ORF">LSAT_V11C100024210</name>
</gene>
<dbReference type="Proteomes" id="UP000235145">
    <property type="component" value="Unassembled WGS sequence"/>
</dbReference>
<proteinExistence type="inferred from homology"/>
<organism evidence="11 12">
    <name type="scientific">Lactuca sativa</name>
    <name type="common">Garden lettuce</name>
    <dbReference type="NCBI Taxonomy" id="4236"/>
    <lineage>
        <taxon>Eukaryota</taxon>
        <taxon>Viridiplantae</taxon>
        <taxon>Streptophyta</taxon>
        <taxon>Embryophyta</taxon>
        <taxon>Tracheophyta</taxon>
        <taxon>Spermatophyta</taxon>
        <taxon>Magnoliopsida</taxon>
        <taxon>eudicotyledons</taxon>
        <taxon>Gunneridae</taxon>
        <taxon>Pentapetalae</taxon>
        <taxon>asterids</taxon>
        <taxon>campanulids</taxon>
        <taxon>Asterales</taxon>
        <taxon>Asteraceae</taxon>
        <taxon>Cichorioideae</taxon>
        <taxon>Cichorieae</taxon>
        <taxon>Lactucinae</taxon>
        <taxon>Lactuca</taxon>
    </lineage>
</organism>
<evidence type="ECO:0000313" key="12">
    <source>
        <dbReference type="Proteomes" id="UP000235145"/>
    </source>
</evidence>
<keyword evidence="7" id="KW-1133">Transmembrane helix</keyword>
<dbReference type="AlphaFoldDB" id="A0A9R1WJS8"/>
<comment type="subcellular location">
    <subcellularLocation>
        <location evidence="1">Cell membrane</location>
        <topology evidence="1">Single-pass type I membrane protein</topology>
    </subcellularLocation>
</comment>
<evidence type="ECO:0000256" key="5">
    <source>
        <dbReference type="ARBA" id="ARBA00022692"/>
    </source>
</evidence>
<comment type="caution">
    <text evidence="11">The sequence shown here is derived from an EMBL/GenBank/DDBJ whole genome shotgun (WGS) entry which is preliminary data.</text>
</comment>
<comment type="similarity">
    <text evidence="2">Belongs to the RLP family.</text>
</comment>
<keyword evidence="12" id="KW-1185">Reference proteome</keyword>
<keyword evidence="10" id="KW-0325">Glycoprotein</keyword>
<evidence type="ECO:0000256" key="8">
    <source>
        <dbReference type="ARBA" id="ARBA00023136"/>
    </source>
</evidence>
<keyword evidence="6" id="KW-0677">Repeat</keyword>
<evidence type="ECO:0000256" key="10">
    <source>
        <dbReference type="ARBA" id="ARBA00023180"/>
    </source>
</evidence>
<dbReference type="Gene3D" id="3.80.10.10">
    <property type="entry name" value="Ribonuclease Inhibitor"/>
    <property type="match status" value="1"/>
</dbReference>
<protein>
    <submittedName>
        <fullName evidence="11">Uncharacterized protein</fullName>
    </submittedName>
</protein>
<keyword evidence="5" id="KW-0812">Transmembrane</keyword>
<accession>A0A9R1WJS8</accession>
<dbReference type="SUPFAM" id="SSF52058">
    <property type="entry name" value="L domain-like"/>
    <property type="match status" value="1"/>
</dbReference>
<evidence type="ECO:0000256" key="1">
    <source>
        <dbReference type="ARBA" id="ARBA00004251"/>
    </source>
</evidence>
<name>A0A9R1WJS8_LACSA</name>
<keyword evidence="9" id="KW-0675">Receptor</keyword>
<evidence type="ECO:0000256" key="4">
    <source>
        <dbReference type="ARBA" id="ARBA00022614"/>
    </source>
</evidence>
<sequence>MGKTTHLHMNKGKAHIHSSVTLHPNTNNHFTRRVLQSLGSLKNLEALDLSQNELSCEIPQQLLQLSFLEIFNVSFNHLVGRIPQGKEFDTFDNSSYIRNLGLFGQPLSKDGQDLKVPRVPPTSNVSKIDWIIISMDLEVDWFLVLLSGTFCIQGIVIVSHKEGQMGKATS</sequence>
<evidence type="ECO:0000256" key="9">
    <source>
        <dbReference type="ARBA" id="ARBA00023170"/>
    </source>
</evidence>
<evidence type="ECO:0000256" key="2">
    <source>
        <dbReference type="ARBA" id="ARBA00009592"/>
    </source>
</evidence>
<dbReference type="PANTHER" id="PTHR27004">
    <property type="entry name" value="RECEPTOR-LIKE PROTEIN 12 ISOFORM X1"/>
    <property type="match status" value="1"/>
</dbReference>
<evidence type="ECO:0000256" key="3">
    <source>
        <dbReference type="ARBA" id="ARBA00022475"/>
    </source>
</evidence>
<keyword evidence="4" id="KW-0433">Leucine-rich repeat</keyword>
<reference evidence="11 12" key="1">
    <citation type="journal article" date="2017" name="Nat. Commun.">
        <title>Genome assembly with in vitro proximity ligation data and whole-genome triplication in lettuce.</title>
        <authorList>
            <person name="Reyes-Chin-Wo S."/>
            <person name="Wang Z."/>
            <person name="Yang X."/>
            <person name="Kozik A."/>
            <person name="Arikit S."/>
            <person name="Song C."/>
            <person name="Xia L."/>
            <person name="Froenicke L."/>
            <person name="Lavelle D.O."/>
            <person name="Truco M.J."/>
            <person name="Xia R."/>
            <person name="Zhu S."/>
            <person name="Xu C."/>
            <person name="Xu H."/>
            <person name="Xu X."/>
            <person name="Cox K."/>
            <person name="Korf I."/>
            <person name="Meyers B.C."/>
            <person name="Michelmore R.W."/>
        </authorList>
    </citation>
    <scope>NUCLEOTIDE SEQUENCE [LARGE SCALE GENOMIC DNA]</scope>
    <source>
        <strain evidence="12">cv. Salinas</strain>
        <tissue evidence="11">Seedlings</tissue>
    </source>
</reference>
<evidence type="ECO:0000313" key="11">
    <source>
        <dbReference type="EMBL" id="KAJ0225328.1"/>
    </source>
</evidence>
<dbReference type="InterPro" id="IPR032675">
    <property type="entry name" value="LRR_dom_sf"/>
</dbReference>
<dbReference type="PANTHER" id="PTHR27004:SF465">
    <property type="entry name" value="LEUCINE-RICH REPEAT-CONTAINING, PLANT-TYPE, LEUCINE-RICH REPEAT DOMAIN SUPERFAMILY"/>
    <property type="match status" value="1"/>
</dbReference>
<dbReference type="InterPro" id="IPR001611">
    <property type="entry name" value="Leu-rich_rpt"/>
</dbReference>
<evidence type="ECO:0000256" key="6">
    <source>
        <dbReference type="ARBA" id="ARBA00022737"/>
    </source>
</evidence>